<proteinExistence type="predicted"/>
<organism evidence="1 2">
    <name type="scientific">Mucilaginibacter psychrotolerans</name>
    <dbReference type="NCBI Taxonomy" id="1524096"/>
    <lineage>
        <taxon>Bacteria</taxon>
        <taxon>Pseudomonadati</taxon>
        <taxon>Bacteroidota</taxon>
        <taxon>Sphingobacteriia</taxon>
        <taxon>Sphingobacteriales</taxon>
        <taxon>Sphingobacteriaceae</taxon>
        <taxon>Mucilaginibacter</taxon>
    </lineage>
</organism>
<reference evidence="1 2" key="1">
    <citation type="journal article" date="2017" name="Int. J. Syst. Evol. Microbiol.">
        <title>Mucilaginibacterpsychrotolerans sp. nov., isolated from peatlands.</title>
        <authorList>
            <person name="Deng Y."/>
            <person name="Shen L."/>
            <person name="Xu B."/>
            <person name="Liu Y."/>
            <person name="Gu Z."/>
            <person name="Liu H."/>
            <person name="Zhou Y."/>
        </authorList>
    </citation>
    <scope>NUCLEOTIDE SEQUENCE [LARGE SCALE GENOMIC DNA]</scope>
    <source>
        <strain evidence="1 2">NH7-4</strain>
    </source>
</reference>
<keyword evidence="2" id="KW-1185">Reference proteome</keyword>
<evidence type="ECO:0000313" key="1">
    <source>
        <dbReference type="EMBL" id="TFF38506.1"/>
    </source>
</evidence>
<evidence type="ECO:0000313" key="2">
    <source>
        <dbReference type="Proteomes" id="UP000297540"/>
    </source>
</evidence>
<dbReference type="EMBL" id="SOZE01000006">
    <property type="protein sequence ID" value="TFF38506.1"/>
    <property type="molecule type" value="Genomic_DNA"/>
</dbReference>
<accession>A0A4Y8SJC5</accession>
<dbReference type="AlphaFoldDB" id="A0A4Y8SJC5"/>
<dbReference type="Proteomes" id="UP000297540">
    <property type="component" value="Unassembled WGS sequence"/>
</dbReference>
<name>A0A4Y8SJC5_9SPHI</name>
<comment type="caution">
    <text evidence="1">The sequence shown here is derived from an EMBL/GenBank/DDBJ whole genome shotgun (WGS) entry which is preliminary data.</text>
</comment>
<gene>
    <name evidence="1" type="ORF">E2R66_08545</name>
</gene>
<protein>
    <submittedName>
        <fullName evidence="1">Uncharacterized protein</fullName>
    </submittedName>
</protein>
<sequence>MKRENVTWITHTSLFFRINFGLRKSHDSEPKLASKELMLETELSRLILTSPTIQQYFFEINKEDPVKFTTEERRELVIFLQVDGRASHALKAKIDEAFINL</sequence>
<dbReference type="RefSeq" id="WP_133228743.1">
    <property type="nucleotide sequence ID" value="NZ_SOZE01000006.1"/>
</dbReference>